<dbReference type="Proteomes" id="UP000076727">
    <property type="component" value="Unassembled WGS sequence"/>
</dbReference>
<dbReference type="AlphaFoldDB" id="A0A165RLR9"/>
<accession>A0A165RLR9</accession>
<organism evidence="1 2">
    <name type="scientific">Daedalea quercina L-15889</name>
    <dbReference type="NCBI Taxonomy" id="1314783"/>
    <lineage>
        <taxon>Eukaryota</taxon>
        <taxon>Fungi</taxon>
        <taxon>Dikarya</taxon>
        <taxon>Basidiomycota</taxon>
        <taxon>Agaricomycotina</taxon>
        <taxon>Agaricomycetes</taxon>
        <taxon>Polyporales</taxon>
        <taxon>Fomitopsis</taxon>
    </lineage>
</organism>
<dbReference type="EMBL" id="KV429048">
    <property type="protein sequence ID" value="KZT70922.1"/>
    <property type="molecule type" value="Genomic_DNA"/>
</dbReference>
<protein>
    <submittedName>
        <fullName evidence="1">Uncharacterized protein</fullName>
    </submittedName>
</protein>
<gene>
    <name evidence="1" type="ORF">DAEQUDRAFT_724669</name>
</gene>
<sequence length="95" mass="10319">MQSHLADGEAPQSEDVLPSDITICLTVNLSTWDLNTASALATDQSREDTLQLSSSVIGVDLLGTVDTNRARASIATKYIKNSSDVWIVNKYHTCH</sequence>
<name>A0A165RLR9_9APHY</name>
<keyword evidence="2" id="KW-1185">Reference proteome</keyword>
<reference evidence="1 2" key="1">
    <citation type="journal article" date="2016" name="Mol. Biol. Evol.">
        <title>Comparative Genomics of Early-Diverging Mushroom-Forming Fungi Provides Insights into the Origins of Lignocellulose Decay Capabilities.</title>
        <authorList>
            <person name="Nagy L.G."/>
            <person name="Riley R."/>
            <person name="Tritt A."/>
            <person name="Adam C."/>
            <person name="Daum C."/>
            <person name="Floudas D."/>
            <person name="Sun H."/>
            <person name="Yadav J.S."/>
            <person name="Pangilinan J."/>
            <person name="Larsson K.H."/>
            <person name="Matsuura K."/>
            <person name="Barry K."/>
            <person name="Labutti K."/>
            <person name="Kuo R."/>
            <person name="Ohm R.A."/>
            <person name="Bhattacharya S.S."/>
            <person name="Shirouzu T."/>
            <person name="Yoshinaga Y."/>
            <person name="Martin F.M."/>
            <person name="Grigoriev I.V."/>
            <person name="Hibbett D.S."/>
        </authorList>
    </citation>
    <scope>NUCLEOTIDE SEQUENCE [LARGE SCALE GENOMIC DNA]</scope>
    <source>
        <strain evidence="1 2">L-15889</strain>
    </source>
</reference>
<evidence type="ECO:0000313" key="1">
    <source>
        <dbReference type="EMBL" id="KZT70922.1"/>
    </source>
</evidence>
<proteinExistence type="predicted"/>
<evidence type="ECO:0000313" key="2">
    <source>
        <dbReference type="Proteomes" id="UP000076727"/>
    </source>
</evidence>